<dbReference type="Proteomes" id="UP000233549">
    <property type="component" value="Unassembled WGS sequence"/>
</dbReference>
<reference evidence="1 2" key="1">
    <citation type="submission" date="2017-12" db="EMBL/GenBank/DDBJ databases">
        <title>Rapid rising of carbapenem-resistant Enterobacteriaceae(CRE) and emergence of colistin resistance genemcr-1 in CRE in the hospital of Henan, China.</title>
        <authorList>
            <person name="Sun Q."/>
            <person name="Zhang R."/>
            <person name="Li Y."/>
            <person name="Shen Y."/>
            <person name="Zhang Y."/>
            <person name="Yang J."/>
            <person name="Shu L."/>
            <person name="Zhou H."/>
            <person name="Wang Y."/>
            <person name="Wang B."/>
            <person name="Shen Z."/>
        </authorList>
    </citation>
    <scope>NUCLEOTIDE SEQUENCE [LARGE SCALE GENOMIC DNA]</scope>
    <source>
        <strain evidence="1 2">3512</strain>
    </source>
</reference>
<evidence type="ECO:0000313" key="2">
    <source>
        <dbReference type="Proteomes" id="UP000233549"/>
    </source>
</evidence>
<accession>A0AAP8HUA0</accession>
<feature type="non-terminal residue" evidence="1">
    <location>
        <position position="53"/>
    </location>
</feature>
<evidence type="ECO:0000313" key="1">
    <source>
        <dbReference type="EMBL" id="PKD78558.1"/>
    </source>
</evidence>
<organism evidence="1 2">
    <name type="scientific">Escherichia coli</name>
    <dbReference type="NCBI Taxonomy" id="562"/>
    <lineage>
        <taxon>Bacteria</taxon>
        <taxon>Pseudomonadati</taxon>
        <taxon>Pseudomonadota</taxon>
        <taxon>Gammaproteobacteria</taxon>
        <taxon>Enterobacterales</taxon>
        <taxon>Enterobacteriaceae</taxon>
        <taxon>Escherichia</taxon>
    </lineage>
</organism>
<dbReference type="AlphaFoldDB" id="A0AAP8HUA0"/>
<gene>
    <name evidence="1" type="ORF">CWS33_29680</name>
</gene>
<name>A0AAP8HUA0_ECOLX</name>
<comment type="caution">
    <text evidence="1">The sequence shown here is derived from an EMBL/GenBank/DDBJ whole genome shotgun (WGS) entry which is preliminary data.</text>
</comment>
<sequence>MSLRSSRPSGFLAYYEELLAVWTRKLGCRDAARDLAHDALVKCLETDPAQVAQ</sequence>
<proteinExistence type="predicted"/>
<dbReference type="EMBL" id="PITP01000511">
    <property type="protein sequence ID" value="PKD78558.1"/>
    <property type="molecule type" value="Genomic_DNA"/>
</dbReference>
<protein>
    <submittedName>
        <fullName evidence="1">RNA polymerase subunit sigma-24</fullName>
    </submittedName>
</protein>